<protein>
    <submittedName>
        <fullName evidence="1">Uncharacterized protein</fullName>
    </submittedName>
</protein>
<proteinExistence type="predicted"/>
<evidence type="ECO:0000313" key="1">
    <source>
        <dbReference type="EMBL" id="KAJ3515195.1"/>
    </source>
</evidence>
<organism evidence="1 2">
    <name type="scientific">Fusarium decemcellulare</name>
    <dbReference type="NCBI Taxonomy" id="57161"/>
    <lineage>
        <taxon>Eukaryota</taxon>
        <taxon>Fungi</taxon>
        <taxon>Dikarya</taxon>
        <taxon>Ascomycota</taxon>
        <taxon>Pezizomycotina</taxon>
        <taxon>Sordariomycetes</taxon>
        <taxon>Hypocreomycetidae</taxon>
        <taxon>Hypocreales</taxon>
        <taxon>Nectriaceae</taxon>
        <taxon>Fusarium</taxon>
        <taxon>Fusarium decemcellulare species complex</taxon>
    </lineage>
</organism>
<keyword evidence="2" id="KW-1185">Reference proteome</keyword>
<comment type="caution">
    <text evidence="1">The sequence shown here is derived from an EMBL/GenBank/DDBJ whole genome shotgun (WGS) entry which is preliminary data.</text>
</comment>
<gene>
    <name evidence="1" type="ORF">NM208_g14994</name>
</gene>
<dbReference type="Proteomes" id="UP001148629">
    <property type="component" value="Unassembled WGS sequence"/>
</dbReference>
<dbReference type="EMBL" id="JANRMS010003778">
    <property type="protein sequence ID" value="KAJ3515195.1"/>
    <property type="molecule type" value="Genomic_DNA"/>
</dbReference>
<sequence>MKFLAAALGLASVASAHTLFTTLYIDGENQGDGTCVRQPEDASTANSPIYPVTGDVMACGRDGDKAVKFTCPAPGGAQLTFQFRESPSYTKPGAIAEGHKGPCSVYIKKVDDMYSDAAGWCRVVQDLGGWLRR</sequence>
<reference evidence="1" key="1">
    <citation type="submission" date="2022-08" db="EMBL/GenBank/DDBJ databases">
        <title>Genome Sequence of Fusarium decemcellulare.</title>
        <authorList>
            <person name="Buettner E."/>
        </authorList>
    </citation>
    <scope>NUCLEOTIDE SEQUENCE</scope>
    <source>
        <strain evidence="1">Babe19</strain>
    </source>
</reference>
<evidence type="ECO:0000313" key="2">
    <source>
        <dbReference type="Proteomes" id="UP001148629"/>
    </source>
</evidence>
<accession>A0ACC1RFH2</accession>
<name>A0ACC1RFH2_9HYPO</name>